<reference evidence="1" key="1">
    <citation type="journal article" date="2020" name="mSystems">
        <title>Genome- and Community-Level Interaction Insights into Carbon Utilization and Element Cycling Functions of Hydrothermarchaeota in Hydrothermal Sediment.</title>
        <authorList>
            <person name="Zhou Z."/>
            <person name="Liu Y."/>
            <person name="Xu W."/>
            <person name="Pan J."/>
            <person name="Luo Z.H."/>
            <person name="Li M."/>
        </authorList>
    </citation>
    <scope>NUCLEOTIDE SEQUENCE [LARGE SCALE GENOMIC DNA]</scope>
    <source>
        <strain evidence="1">SpSt-1259</strain>
    </source>
</reference>
<organism evidence="1">
    <name type="scientific">Fervidicoccus fontis</name>
    <dbReference type="NCBI Taxonomy" id="683846"/>
    <lineage>
        <taxon>Archaea</taxon>
        <taxon>Thermoproteota</taxon>
        <taxon>Thermoprotei</taxon>
        <taxon>Fervidicoccales</taxon>
        <taxon>Fervidicoccaceae</taxon>
        <taxon>Fervidicoccus</taxon>
    </lineage>
</organism>
<dbReference type="SUPFAM" id="SSF63992">
    <property type="entry name" value="Dipeptide transport protein"/>
    <property type="match status" value="1"/>
</dbReference>
<dbReference type="Proteomes" id="UP000885664">
    <property type="component" value="Unassembled WGS sequence"/>
</dbReference>
<proteinExistence type="predicted"/>
<accession>A0A7C2YLQ4</accession>
<feature type="non-terminal residue" evidence="1">
    <location>
        <position position="144"/>
    </location>
</feature>
<name>A0A7C2YLQ4_9CREN</name>
<gene>
    <name evidence="1" type="ORF">ENO36_03655</name>
</gene>
<comment type="caution">
    <text evidence="1">The sequence shown here is derived from an EMBL/GenBank/DDBJ whole genome shotgun (WGS) entry which is preliminary data.</text>
</comment>
<dbReference type="AlphaFoldDB" id="A0A7C2YLQ4"/>
<sequence length="144" mass="15951">MKAFISVDMEGMPHVVSRAHLSHDRPLWNEARRIATSITIEAVRALQESGYEEVIIADSHGEMLNIDPFELPKGSRLVRGYPRLRSMLAGAEEGSIALFLGYHAGFGTRLSTFDHTYSSSSIQKIELNGVQCSEYLINAIALSE</sequence>
<dbReference type="InterPro" id="IPR036177">
    <property type="entry name" value="Peptidase_M55_sf"/>
</dbReference>
<dbReference type="InterPro" id="IPR027476">
    <property type="entry name" value="DppA_N"/>
</dbReference>
<dbReference type="InterPro" id="IPR007035">
    <property type="entry name" value="Peptidase_M55"/>
</dbReference>
<dbReference type="Pfam" id="PF04951">
    <property type="entry name" value="Peptidase_M55"/>
    <property type="match status" value="1"/>
</dbReference>
<protein>
    <submittedName>
        <fullName evidence="1">Peptide transporter</fullName>
    </submittedName>
</protein>
<evidence type="ECO:0000313" key="1">
    <source>
        <dbReference type="EMBL" id="HEU97932.1"/>
    </source>
</evidence>
<dbReference type="EMBL" id="DSFE01000080">
    <property type="protein sequence ID" value="HEU97932.1"/>
    <property type="molecule type" value="Genomic_DNA"/>
</dbReference>
<dbReference type="Gene3D" id="3.40.50.10780">
    <property type="entry name" value="Dipeptide transport protein"/>
    <property type="match status" value="1"/>
</dbReference>